<organism evidence="2">
    <name type="scientific">Veillonella atypica</name>
    <dbReference type="NCBI Taxonomy" id="39777"/>
    <lineage>
        <taxon>Bacteria</taxon>
        <taxon>Bacillati</taxon>
        <taxon>Bacillota</taxon>
        <taxon>Negativicutes</taxon>
        <taxon>Veillonellales</taxon>
        <taxon>Veillonellaceae</taxon>
        <taxon>Veillonella</taxon>
    </lineage>
</organism>
<accession>A0A133S1T7</accession>
<dbReference type="InterPro" id="IPR023378">
    <property type="entry name" value="YheA/YmcA-like_dom_sf"/>
</dbReference>
<reference evidence="2 3" key="1">
    <citation type="submission" date="2016-01" db="EMBL/GenBank/DDBJ databases">
        <authorList>
            <person name="Oliw E.H."/>
        </authorList>
    </citation>
    <scope>NUCLEOTIDE SEQUENCE [LARGE SCALE GENOMIC DNA]</scope>
    <source>
        <strain evidence="2 3">CMW7756B</strain>
    </source>
</reference>
<dbReference type="Proteomes" id="UP000070226">
    <property type="component" value="Unassembled WGS sequence"/>
</dbReference>
<comment type="caution">
    <text evidence="2">The sequence shown here is derived from an EMBL/GenBank/DDBJ whole genome shotgun (WGS) entry which is preliminary data.</text>
</comment>
<evidence type="ECO:0000313" key="3">
    <source>
        <dbReference type="Proteomes" id="UP000070226"/>
    </source>
</evidence>
<proteinExistence type="predicted"/>
<dbReference type="SUPFAM" id="SSF158622">
    <property type="entry name" value="YheA/YmcA-like"/>
    <property type="match status" value="1"/>
</dbReference>
<evidence type="ECO:0000256" key="1">
    <source>
        <dbReference type="SAM" id="Coils"/>
    </source>
</evidence>
<dbReference type="STRING" id="39777.B7L28_06715"/>
<dbReference type="PATRIC" id="fig|39777.7.peg.1617"/>
<evidence type="ECO:0000313" key="2">
    <source>
        <dbReference type="EMBL" id="KXA62333.1"/>
    </source>
</evidence>
<sequence>MYAIGGMNMNYDKAHDLAHAMRESEEYKELMQAQEAVKADAEATALVRTFMAQQMQWEYAKLSGAPEADDLQKKQEELMPQIQANTAAANYLQAQMRWSQVSNDIYKIISEPITEGMKVLDHGEKQQPQH</sequence>
<name>A0A133S1T7_9FIRM</name>
<dbReference type="InterPro" id="IPR010368">
    <property type="entry name" value="Com_YlbF"/>
</dbReference>
<keyword evidence="1" id="KW-0175">Coiled coil</keyword>
<dbReference type="EMBL" id="LRQT01000095">
    <property type="protein sequence ID" value="KXA62333.1"/>
    <property type="molecule type" value="Genomic_DNA"/>
</dbReference>
<protein>
    <submittedName>
        <fullName evidence="2">Uncharacterized protein</fullName>
    </submittedName>
</protein>
<dbReference type="AlphaFoldDB" id="A0A133S1T7"/>
<gene>
    <name evidence="2" type="ORF">HMPREF3233_01651</name>
</gene>
<dbReference type="Gene3D" id="1.20.1500.10">
    <property type="entry name" value="YheA/YmcA-like"/>
    <property type="match status" value="1"/>
</dbReference>
<feature type="coiled-coil region" evidence="1">
    <location>
        <begin position="17"/>
        <end position="44"/>
    </location>
</feature>
<dbReference type="Pfam" id="PF06133">
    <property type="entry name" value="Com_YlbF"/>
    <property type="match status" value="1"/>
</dbReference>